<gene>
    <name evidence="1" type="ORF">LCGC14_2485700</name>
</gene>
<reference evidence="1" key="1">
    <citation type="journal article" date="2015" name="Nature">
        <title>Complex archaea that bridge the gap between prokaryotes and eukaryotes.</title>
        <authorList>
            <person name="Spang A."/>
            <person name="Saw J.H."/>
            <person name="Jorgensen S.L."/>
            <person name="Zaremba-Niedzwiedzka K."/>
            <person name="Martijn J."/>
            <person name="Lind A.E."/>
            <person name="van Eijk R."/>
            <person name="Schleper C."/>
            <person name="Guy L."/>
            <person name="Ettema T.J."/>
        </authorList>
    </citation>
    <scope>NUCLEOTIDE SEQUENCE</scope>
</reference>
<organism evidence="1">
    <name type="scientific">marine sediment metagenome</name>
    <dbReference type="NCBI Taxonomy" id="412755"/>
    <lineage>
        <taxon>unclassified sequences</taxon>
        <taxon>metagenomes</taxon>
        <taxon>ecological metagenomes</taxon>
    </lineage>
</organism>
<sequence>MRPPCLRNLCNSQIIDRAETFSEASNEKGYAGSCFLPGVAGTDIKGRVDCECEEAVRFRGAHGTSKPFDFRCRTQAAGPAFTRQYKQHAGRVGCRVRK</sequence>
<evidence type="ECO:0000313" key="1">
    <source>
        <dbReference type="EMBL" id="KKL17425.1"/>
    </source>
</evidence>
<accession>A0A0F9B710</accession>
<dbReference type="AlphaFoldDB" id="A0A0F9B710"/>
<dbReference type="EMBL" id="LAZR01039263">
    <property type="protein sequence ID" value="KKL17425.1"/>
    <property type="molecule type" value="Genomic_DNA"/>
</dbReference>
<proteinExistence type="predicted"/>
<comment type="caution">
    <text evidence="1">The sequence shown here is derived from an EMBL/GenBank/DDBJ whole genome shotgun (WGS) entry which is preliminary data.</text>
</comment>
<protein>
    <submittedName>
        <fullName evidence="1">Uncharacterized protein</fullName>
    </submittedName>
</protein>
<name>A0A0F9B710_9ZZZZ</name>